<keyword evidence="3" id="KW-1185">Reference proteome</keyword>
<evidence type="ECO:0000313" key="2">
    <source>
        <dbReference type="EMBL" id="MBM0103732.1"/>
    </source>
</evidence>
<reference evidence="2 3" key="1">
    <citation type="journal article" date="2021" name="Int. J. Syst. Evol. Microbiol.">
        <title>Steroidobacter gossypii sp. nov., isolated from soil of cotton cropping field.</title>
        <authorList>
            <person name="Huang R."/>
            <person name="Yang S."/>
            <person name="Zhen C."/>
            <person name="Liu W."/>
        </authorList>
    </citation>
    <scope>NUCLEOTIDE SEQUENCE [LARGE SCALE GENOMIC DNA]</scope>
    <source>
        <strain evidence="2 3">S1-65</strain>
    </source>
</reference>
<dbReference type="InterPro" id="IPR016181">
    <property type="entry name" value="Acyl_CoA_acyltransferase"/>
</dbReference>
<accession>A0ABS1WRX8</accession>
<dbReference type="InterPro" id="IPR038740">
    <property type="entry name" value="BioF2-like_GNAT_dom"/>
</dbReference>
<dbReference type="EMBL" id="JAEVLS010000001">
    <property type="protein sequence ID" value="MBM0103732.1"/>
    <property type="molecule type" value="Genomic_DNA"/>
</dbReference>
<dbReference type="RefSeq" id="WP_203165691.1">
    <property type="nucleotide sequence ID" value="NZ_JAEVLS010000001.1"/>
</dbReference>
<feature type="domain" description="BioF2-like acetyltransferase" evidence="1">
    <location>
        <begin position="151"/>
        <end position="276"/>
    </location>
</feature>
<protein>
    <submittedName>
        <fullName evidence="2">GNAT family N-acetyltransferase</fullName>
    </submittedName>
</protein>
<evidence type="ECO:0000313" key="3">
    <source>
        <dbReference type="Proteomes" id="UP000661077"/>
    </source>
</evidence>
<dbReference type="PANTHER" id="PTHR36174:SF1">
    <property type="entry name" value="LIPID II:GLYCINE GLYCYLTRANSFERASE"/>
    <property type="match status" value="1"/>
</dbReference>
<proteinExistence type="predicted"/>
<comment type="caution">
    <text evidence="2">The sequence shown here is derived from an EMBL/GenBank/DDBJ whole genome shotgun (WGS) entry which is preliminary data.</text>
</comment>
<gene>
    <name evidence="2" type="ORF">JM946_03205</name>
</gene>
<dbReference type="SUPFAM" id="SSF55729">
    <property type="entry name" value="Acyl-CoA N-acyltransferases (Nat)"/>
    <property type="match status" value="1"/>
</dbReference>
<dbReference type="Pfam" id="PF13480">
    <property type="entry name" value="Acetyltransf_6"/>
    <property type="match status" value="1"/>
</dbReference>
<dbReference type="PANTHER" id="PTHR36174">
    <property type="entry name" value="LIPID II:GLYCINE GLYCYLTRANSFERASE"/>
    <property type="match status" value="1"/>
</dbReference>
<name>A0ABS1WRX8_9GAMM</name>
<dbReference type="Gene3D" id="3.40.630.30">
    <property type="match status" value="1"/>
</dbReference>
<dbReference type="InterPro" id="IPR050644">
    <property type="entry name" value="PG_Glycine_Bridge_Synth"/>
</dbReference>
<dbReference type="Proteomes" id="UP000661077">
    <property type="component" value="Unassembled WGS sequence"/>
</dbReference>
<organism evidence="2 3">
    <name type="scientific">Steroidobacter gossypii</name>
    <dbReference type="NCBI Taxonomy" id="2805490"/>
    <lineage>
        <taxon>Bacteria</taxon>
        <taxon>Pseudomonadati</taxon>
        <taxon>Pseudomonadota</taxon>
        <taxon>Gammaproteobacteria</taxon>
        <taxon>Steroidobacterales</taxon>
        <taxon>Steroidobacteraceae</taxon>
        <taxon>Steroidobacter</taxon>
    </lineage>
</organism>
<evidence type="ECO:0000259" key="1">
    <source>
        <dbReference type="Pfam" id="PF13480"/>
    </source>
</evidence>
<sequence length="322" mass="37087">MSVSQPEPVPAVPERPTSYCVFQEPWWLDAVAPGAWRDITVSSGGVLRARWPIFEERRGLFDVITLPPLTHRLGPWLDLGDATKSARRYELEKDLTVALIEQLPSYDILQINCHSGISNMLPFVWNGFEEMARYTYVIDLTQSETELWEALRENIRRETRKARKQLKVETTTDVAECIRLIGKSYARQGNVNPFDSPAMHRLDAACAQRGRREILLARDENGRLHATLYLIWDGKTTYYLAGGADPELRTSGAHSLLVWEALMRSKARSLEFDMTGSMVESIERFFRAFGGQQRIYFSLNKMSRRARFAWHGKKMLEALFRR</sequence>